<dbReference type="EMBL" id="JBBWWR010000011">
    <property type="protein sequence ID" value="KAK8960023.1"/>
    <property type="molecule type" value="Genomic_DNA"/>
</dbReference>
<sequence>MEATDPSAPYPLHCNLQVRRRFTPPRTTFVGYSPPNCPPQHVLPAGDGGIIRLWRKLIRSVLGNNN</sequence>
<comment type="caution">
    <text evidence="1">The sequence shown here is derived from an EMBL/GenBank/DDBJ whole genome shotgun (WGS) entry which is preliminary data.</text>
</comment>
<keyword evidence="2" id="KW-1185">Reference proteome</keyword>
<dbReference type="Proteomes" id="UP001412067">
    <property type="component" value="Unassembled WGS sequence"/>
</dbReference>
<name>A0ABR2MAQ7_9ASPA</name>
<evidence type="ECO:0000313" key="1">
    <source>
        <dbReference type="EMBL" id="KAK8960023.1"/>
    </source>
</evidence>
<protein>
    <submittedName>
        <fullName evidence="1">Uncharacterized protein</fullName>
    </submittedName>
</protein>
<proteinExistence type="predicted"/>
<reference evidence="1 2" key="1">
    <citation type="journal article" date="2022" name="Nat. Plants">
        <title>Genomes of leafy and leafless Platanthera orchids illuminate the evolution of mycoheterotrophy.</title>
        <authorList>
            <person name="Li M.H."/>
            <person name="Liu K.W."/>
            <person name="Li Z."/>
            <person name="Lu H.C."/>
            <person name="Ye Q.L."/>
            <person name="Zhang D."/>
            <person name="Wang J.Y."/>
            <person name="Li Y.F."/>
            <person name="Zhong Z.M."/>
            <person name="Liu X."/>
            <person name="Yu X."/>
            <person name="Liu D.K."/>
            <person name="Tu X.D."/>
            <person name="Liu B."/>
            <person name="Hao Y."/>
            <person name="Liao X.Y."/>
            <person name="Jiang Y.T."/>
            <person name="Sun W.H."/>
            <person name="Chen J."/>
            <person name="Chen Y.Q."/>
            <person name="Ai Y."/>
            <person name="Zhai J.W."/>
            <person name="Wu S.S."/>
            <person name="Zhou Z."/>
            <person name="Hsiao Y.Y."/>
            <person name="Wu W.L."/>
            <person name="Chen Y.Y."/>
            <person name="Lin Y.F."/>
            <person name="Hsu J.L."/>
            <person name="Li C.Y."/>
            <person name="Wang Z.W."/>
            <person name="Zhao X."/>
            <person name="Zhong W.Y."/>
            <person name="Ma X.K."/>
            <person name="Ma L."/>
            <person name="Huang J."/>
            <person name="Chen G.Z."/>
            <person name="Huang M.Z."/>
            <person name="Huang L."/>
            <person name="Peng D.H."/>
            <person name="Luo Y.B."/>
            <person name="Zou S.Q."/>
            <person name="Chen S.P."/>
            <person name="Lan S."/>
            <person name="Tsai W.C."/>
            <person name="Van de Peer Y."/>
            <person name="Liu Z.J."/>
        </authorList>
    </citation>
    <scope>NUCLEOTIDE SEQUENCE [LARGE SCALE GENOMIC DNA]</scope>
    <source>
        <strain evidence="1">Lor288</strain>
    </source>
</reference>
<accession>A0ABR2MAQ7</accession>
<gene>
    <name evidence="1" type="ORF">KSP40_PGU022646</name>
</gene>
<evidence type="ECO:0000313" key="2">
    <source>
        <dbReference type="Proteomes" id="UP001412067"/>
    </source>
</evidence>
<organism evidence="1 2">
    <name type="scientific">Platanthera guangdongensis</name>
    <dbReference type="NCBI Taxonomy" id="2320717"/>
    <lineage>
        <taxon>Eukaryota</taxon>
        <taxon>Viridiplantae</taxon>
        <taxon>Streptophyta</taxon>
        <taxon>Embryophyta</taxon>
        <taxon>Tracheophyta</taxon>
        <taxon>Spermatophyta</taxon>
        <taxon>Magnoliopsida</taxon>
        <taxon>Liliopsida</taxon>
        <taxon>Asparagales</taxon>
        <taxon>Orchidaceae</taxon>
        <taxon>Orchidoideae</taxon>
        <taxon>Orchideae</taxon>
        <taxon>Orchidinae</taxon>
        <taxon>Platanthera</taxon>
    </lineage>
</organism>